<name>A0A2V5I1E2_ASPV1</name>
<sequence length="365" mass="40211">MILAPRQCVFLTAAGCILLIVVTLYRYSPIASDRKPEQSASSSSPASPTRNASNSTLGVSLPFPIHKTCRYQPQDQFQAIFALSAGPSWRTRGLLAAANLTGLEITLPPQPPIPADLVTAFQALGDSVHPTRGASKAWLAHLDLIKHIHQSNLDTALILEDDVDWDRRLRAQTPLIAAAVRNLTHFSPTEDNNDAPYGRAWDLLWLGHCGEYWEEGIETVVFDDPTAIPHAQYSGWARGYLARLPDCRRAVYRSYNPVCSFAYALSRDGARKVLELVGGGGDEAFDIAVMHHCRAGRLECLSVVPEVVHQYFPAERFGVKSLVDVGNGEGDGSREEDFEAVMGSTENILESARCRALWRQTCLRE</sequence>
<dbReference type="AlphaFoldDB" id="A0A2V5I1E2"/>
<reference evidence="2 3" key="1">
    <citation type="submission" date="2018-02" db="EMBL/GenBank/DDBJ databases">
        <title>The genomes of Aspergillus section Nigri reveals drivers in fungal speciation.</title>
        <authorList>
            <consortium name="DOE Joint Genome Institute"/>
            <person name="Vesth T.C."/>
            <person name="Nybo J."/>
            <person name="Theobald S."/>
            <person name="Brandl J."/>
            <person name="Frisvad J.C."/>
            <person name="Nielsen K.F."/>
            <person name="Lyhne E.K."/>
            <person name="Kogle M.E."/>
            <person name="Kuo A."/>
            <person name="Riley R."/>
            <person name="Clum A."/>
            <person name="Nolan M."/>
            <person name="Lipzen A."/>
            <person name="Salamov A."/>
            <person name="Henrissat B."/>
            <person name="Wiebenga A."/>
            <person name="De vries R.P."/>
            <person name="Grigoriev I.V."/>
            <person name="Mortensen U.H."/>
            <person name="Andersen M.R."/>
            <person name="Baker S.E."/>
        </authorList>
    </citation>
    <scope>NUCLEOTIDE SEQUENCE [LARGE SCALE GENOMIC DNA]</scope>
    <source>
        <strain evidence="2 3">CBS 115571</strain>
    </source>
</reference>
<evidence type="ECO:0000256" key="1">
    <source>
        <dbReference type="SAM" id="MobiDB-lite"/>
    </source>
</evidence>
<gene>
    <name evidence="2" type="ORF">BO99DRAFT_403972</name>
</gene>
<keyword evidence="3" id="KW-1185">Reference proteome</keyword>
<evidence type="ECO:0008006" key="4">
    <source>
        <dbReference type="Google" id="ProtNLM"/>
    </source>
</evidence>
<feature type="region of interest" description="Disordered" evidence="1">
    <location>
        <begin position="35"/>
        <end position="55"/>
    </location>
</feature>
<evidence type="ECO:0000313" key="2">
    <source>
        <dbReference type="EMBL" id="PYI17927.1"/>
    </source>
</evidence>
<protein>
    <recommendedName>
        <fullName evidence="4">Glycosyltransferase family 25 protein</fullName>
    </recommendedName>
</protein>
<organism evidence="2 3">
    <name type="scientific">Aspergillus violaceofuscus (strain CBS 115571)</name>
    <dbReference type="NCBI Taxonomy" id="1450538"/>
    <lineage>
        <taxon>Eukaryota</taxon>
        <taxon>Fungi</taxon>
        <taxon>Dikarya</taxon>
        <taxon>Ascomycota</taxon>
        <taxon>Pezizomycotina</taxon>
        <taxon>Eurotiomycetes</taxon>
        <taxon>Eurotiomycetidae</taxon>
        <taxon>Eurotiales</taxon>
        <taxon>Aspergillaceae</taxon>
        <taxon>Aspergillus</taxon>
    </lineage>
</organism>
<dbReference type="EMBL" id="KZ825150">
    <property type="protein sequence ID" value="PYI17927.1"/>
    <property type="molecule type" value="Genomic_DNA"/>
</dbReference>
<dbReference type="Proteomes" id="UP000249829">
    <property type="component" value="Unassembled WGS sequence"/>
</dbReference>
<feature type="compositionally biased region" description="Low complexity" evidence="1">
    <location>
        <begin position="39"/>
        <end position="55"/>
    </location>
</feature>
<proteinExistence type="predicted"/>
<accession>A0A2V5I1E2</accession>
<dbReference type="OMA" id="HQYFPAQ"/>
<evidence type="ECO:0000313" key="3">
    <source>
        <dbReference type="Proteomes" id="UP000249829"/>
    </source>
</evidence>